<dbReference type="GO" id="GO:0006401">
    <property type="term" value="P:RNA catabolic process"/>
    <property type="evidence" value="ECO:0007669"/>
    <property type="project" value="TreeGrafter"/>
</dbReference>
<dbReference type="AlphaFoldDB" id="A0A3S3MTR0"/>
<dbReference type="InterPro" id="IPR033697">
    <property type="entry name" value="Ribonuclease_T2_eukaryotic"/>
</dbReference>
<dbReference type="InterPro" id="IPR001568">
    <property type="entry name" value="RNase_T2-like"/>
</dbReference>
<evidence type="ECO:0000313" key="6">
    <source>
        <dbReference type="Proteomes" id="UP000283530"/>
    </source>
</evidence>
<reference evidence="5 6" key="1">
    <citation type="journal article" date="2019" name="Nat. Plants">
        <title>Stout camphor tree genome fills gaps in understanding of flowering plant genome evolution.</title>
        <authorList>
            <person name="Chaw S.M."/>
            <person name="Liu Y.C."/>
            <person name="Wu Y.W."/>
            <person name="Wang H.Y."/>
            <person name="Lin C.I."/>
            <person name="Wu C.S."/>
            <person name="Ke H.M."/>
            <person name="Chang L.Y."/>
            <person name="Hsu C.Y."/>
            <person name="Yang H.T."/>
            <person name="Sudianto E."/>
            <person name="Hsu M.H."/>
            <person name="Wu K.P."/>
            <person name="Wang L.N."/>
            <person name="Leebens-Mack J.H."/>
            <person name="Tsai I.J."/>
        </authorList>
    </citation>
    <scope>NUCLEOTIDE SEQUENCE [LARGE SCALE GENOMIC DNA]</scope>
    <source>
        <strain evidence="6">cv. Chaw 1501</strain>
        <tissue evidence="5">Young leaves</tissue>
    </source>
</reference>
<keyword evidence="6" id="KW-1185">Reference proteome</keyword>
<dbReference type="EMBL" id="QPKB01000003">
    <property type="protein sequence ID" value="RWR79378.1"/>
    <property type="molecule type" value="Genomic_DNA"/>
</dbReference>
<dbReference type="SUPFAM" id="SSF55895">
    <property type="entry name" value="Ribonuclease Rh-like"/>
    <property type="match status" value="1"/>
</dbReference>
<dbReference type="PANTHER" id="PTHR11240:SF57">
    <property type="entry name" value="OS09G0538000 PROTEIN"/>
    <property type="match status" value="1"/>
</dbReference>
<gene>
    <name evidence="5" type="ORF">CKAN_00795000</name>
</gene>
<feature type="signal peptide" evidence="4">
    <location>
        <begin position="1"/>
        <end position="23"/>
    </location>
</feature>
<dbReference type="InterPro" id="IPR036430">
    <property type="entry name" value="RNase_T2-like_sf"/>
</dbReference>
<dbReference type="GO" id="GO:0003723">
    <property type="term" value="F:RNA binding"/>
    <property type="evidence" value="ECO:0007669"/>
    <property type="project" value="InterPro"/>
</dbReference>
<protein>
    <submittedName>
        <fullName evidence="5">Extracellular ribonuclease LE-like protein</fullName>
    </submittedName>
</protein>
<evidence type="ECO:0000256" key="1">
    <source>
        <dbReference type="ARBA" id="ARBA00007469"/>
    </source>
</evidence>
<dbReference type="Gene3D" id="3.90.730.10">
    <property type="entry name" value="Ribonuclease T2-like"/>
    <property type="match status" value="1"/>
</dbReference>
<evidence type="ECO:0000256" key="3">
    <source>
        <dbReference type="RuleBase" id="RU004328"/>
    </source>
</evidence>
<evidence type="ECO:0000256" key="2">
    <source>
        <dbReference type="ARBA" id="ARBA00023157"/>
    </source>
</evidence>
<proteinExistence type="inferred from homology"/>
<dbReference type="Proteomes" id="UP000283530">
    <property type="component" value="Unassembled WGS sequence"/>
</dbReference>
<dbReference type="PANTHER" id="PTHR11240">
    <property type="entry name" value="RIBONUCLEASE T2"/>
    <property type="match status" value="1"/>
</dbReference>
<keyword evidence="2" id="KW-1015">Disulfide bond</keyword>
<evidence type="ECO:0000256" key="4">
    <source>
        <dbReference type="SAM" id="SignalP"/>
    </source>
</evidence>
<name>A0A3S3MTR0_9MAGN</name>
<organism evidence="5 6">
    <name type="scientific">Cinnamomum micranthum f. kanehirae</name>
    <dbReference type="NCBI Taxonomy" id="337451"/>
    <lineage>
        <taxon>Eukaryota</taxon>
        <taxon>Viridiplantae</taxon>
        <taxon>Streptophyta</taxon>
        <taxon>Embryophyta</taxon>
        <taxon>Tracheophyta</taxon>
        <taxon>Spermatophyta</taxon>
        <taxon>Magnoliopsida</taxon>
        <taxon>Magnoliidae</taxon>
        <taxon>Laurales</taxon>
        <taxon>Lauraceae</taxon>
        <taxon>Cinnamomum</taxon>
    </lineage>
</organism>
<dbReference type="CDD" id="cd01061">
    <property type="entry name" value="RNase_T2_euk"/>
    <property type="match status" value="1"/>
</dbReference>
<comment type="similarity">
    <text evidence="1 3">Belongs to the RNase T2 family.</text>
</comment>
<comment type="caution">
    <text evidence="5">The sequence shown here is derived from an EMBL/GenBank/DDBJ whole genome shotgun (WGS) entry which is preliminary data.</text>
</comment>
<dbReference type="OrthoDB" id="435754at2759"/>
<dbReference type="GO" id="GO:0033897">
    <property type="term" value="F:ribonuclease T2 activity"/>
    <property type="evidence" value="ECO:0007669"/>
    <property type="project" value="InterPro"/>
</dbReference>
<dbReference type="GO" id="GO:0005576">
    <property type="term" value="C:extracellular region"/>
    <property type="evidence" value="ECO:0007669"/>
    <property type="project" value="TreeGrafter"/>
</dbReference>
<feature type="chain" id="PRO_5018523926" evidence="4">
    <location>
        <begin position="24"/>
        <end position="247"/>
    </location>
</feature>
<evidence type="ECO:0000313" key="5">
    <source>
        <dbReference type="EMBL" id="RWR79378.1"/>
    </source>
</evidence>
<dbReference type="Pfam" id="PF00445">
    <property type="entry name" value="Ribonuclease_T2"/>
    <property type="match status" value="1"/>
</dbReference>
<keyword evidence="4" id="KW-0732">Signal</keyword>
<accession>A0A3S3MTR0</accession>
<sequence>MAAPKTIPAALVVFLCFCSQAQAIKDFDYYSLVLMWPASYCFQSAAGCCLPTTGKPALDFFITGLQTRNSATGDVAAECKQSNFYVKELADLTDDLYAYWTNIRCPSTNPLSNWKNSWKTSGVCSGLSEHDYFKTALELREKLDLLSIFKKNGIVPSGENFYNVEYIKKVIKKSLGVSVAIECNRNMWDESQFYQIYFCFDKDASTIISCPNVKPSTCAEEVTFGLFTYDMLVNTAAKPNPIKMYTS</sequence>